<dbReference type="InterPro" id="IPR052159">
    <property type="entry name" value="Competence_DNA_uptake"/>
</dbReference>
<feature type="transmembrane region" description="Helical" evidence="6">
    <location>
        <begin position="295"/>
        <end position="322"/>
    </location>
</feature>
<evidence type="ECO:0000256" key="6">
    <source>
        <dbReference type="SAM" id="Phobius"/>
    </source>
</evidence>
<organism evidence="8 9">
    <name type="scientific">Fructilactobacillus hinvesii</name>
    <dbReference type="NCBI Taxonomy" id="2940300"/>
    <lineage>
        <taxon>Bacteria</taxon>
        <taxon>Bacillati</taxon>
        <taxon>Bacillota</taxon>
        <taxon>Bacilli</taxon>
        <taxon>Lactobacillales</taxon>
        <taxon>Lactobacillaceae</taxon>
        <taxon>Fructilactobacillus</taxon>
    </lineage>
</organism>
<dbReference type="NCBIfam" id="TIGR00361">
    <property type="entry name" value="ComEC_Rec2"/>
    <property type="match status" value="1"/>
</dbReference>
<reference evidence="8" key="1">
    <citation type="submission" date="2022-05" db="EMBL/GenBank/DDBJ databases">
        <authorList>
            <person name="Oliphant S.A."/>
            <person name="Watson-Haigh N.S."/>
            <person name="Sumby K.M."/>
            <person name="Gardner J.M."/>
            <person name="Jiranek V."/>
        </authorList>
    </citation>
    <scope>NUCLEOTIDE SEQUENCE</scope>
    <source>
        <strain evidence="8">KI11_C11</strain>
    </source>
</reference>
<evidence type="ECO:0000256" key="5">
    <source>
        <dbReference type="ARBA" id="ARBA00023136"/>
    </source>
</evidence>
<keyword evidence="4 6" id="KW-1133">Transmembrane helix</keyword>
<dbReference type="Proteomes" id="UP001057025">
    <property type="component" value="Chromosome"/>
</dbReference>
<gene>
    <name evidence="8" type="ORF">M3M39_04005</name>
</gene>
<dbReference type="InterPro" id="IPR035681">
    <property type="entry name" value="ComA-like_MBL"/>
</dbReference>
<dbReference type="InterPro" id="IPR004797">
    <property type="entry name" value="Competence_ComEC/Rec2"/>
</dbReference>
<dbReference type="Pfam" id="PF03772">
    <property type="entry name" value="Competence"/>
    <property type="match status" value="1"/>
</dbReference>
<dbReference type="EMBL" id="CP097118">
    <property type="protein sequence ID" value="USS87293.1"/>
    <property type="molecule type" value="Genomic_DNA"/>
</dbReference>
<keyword evidence="5 6" id="KW-0472">Membrane</keyword>
<keyword evidence="2" id="KW-1003">Cell membrane</keyword>
<feature type="transmembrane region" description="Helical" evidence="6">
    <location>
        <begin position="423"/>
        <end position="439"/>
    </location>
</feature>
<evidence type="ECO:0000256" key="1">
    <source>
        <dbReference type="ARBA" id="ARBA00004651"/>
    </source>
</evidence>
<feature type="domain" description="Metallo-beta-lactamase" evidence="7">
    <location>
        <begin position="475"/>
        <end position="679"/>
    </location>
</feature>
<keyword evidence="3 6" id="KW-0812">Transmembrane</keyword>
<keyword evidence="9" id="KW-1185">Reference proteome</keyword>
<evidence type="ECO:0000256" key="2">
    <source>
        <dbReference type="ARBA" id="ARBA00022475"/>
    </source>
</evidence>
<accession>A0ABY5BQB2</accession>
<dbReference type="RefSeq" id="WP_252796591.1">
    <property type="nucleotide sequence ID" value="NZ_CP097118.1"/>
</dbReference>
<feature type="transmembrane region" description="Helical" evidence="6">
    <location>
        <begin position="254"/>
        <end position="275"/>
    </location>
</feature>
<evidence type="ECO:0000313" key="9">
    <source>
        <dbReference type="Proteomes" id="UP001057025"/>
    </source>
</evidence>
<dbReference type="SUPFAM" id="SSF56281">
    <property type="entry name" value="Metallo-hydrolase/oxidoreductase"/>
    <property type="match status" value="1"/>
</dbReference>
<dbReference type="NCBIfam" id="TIGR00360">
    <property type="entry name" value="ComEC_N-term"/>
    <property type="match status" value="1"/>
</dbReference>
<evidence type="ECO:0000256" key="3">
    <source>
        <dbReference type="ARBA" id="ARBA00022692"/>
    </source>
</evidence>
<dbReference type="CDD" id="cd07731">
    <property type="entry name" value="ComA-like_MBL-fold"/>
    <property type="match status" value="1"/>
</dbReference>
<proteinExistence type="predicted"/>
<feature type="transmembrane region" description="Helical" evidence="6">
    <location>
        <begin position="446"/>
        <end position="464"/>
    </location>
</feature>
<dbReference type="SMART" id="SM00849">
    <property type="entry name" value="Lactamase_B"/>
    <property type="match status" value="1"/>
</dbReference>
<name>A0ABY5BQB2_9LACO</name>
<dbReference type="InterPro" id="IPR036866">
    <property type="entry name" value="RibonucZ/Hydroxyglut_hydro"/>
</dbReference>
<dbReference type="Gene3D" id="3.60.15.10">
    <property type="entry name" value="Ribonuclease Z/Hydroxyacylglutathione hydrolase-like"/>
    <property type="match status" value="1"/>
</dbReference>
<dbReference type="InterPro" id="IPR004477">
    <property type="entry name" value="ComEC_N"/>
</dbReference>
<evidence type="ECO:0000256" key="4">
    <source>
        <dbReference type="ARBA" id="ARBA00022989"/>
    </source>
</evidence>
<evidence type="ECO:0000259" key="7">
    <source>
        <dbReference type="SMART" id="SM00849"/>
    </source>
</evidence>
<protein>
    <submittedName>
        <fullName evidence="8">DNA internalization-related competence protein ComEC/Rec2</fullName>
    </submittedName>
</protein>
<feature type="transmembrane region" description="Helical" evidence="6">
    <location>
        <begin position="217"/>
        <end position="242"/>
    </location>
</feature>
<evidence type="ECO:0000313" key="8">
    <source>
        <dbReference type="EMBL" id="USS87293.1"/>
    </source>
</evidence>
<feature type="transmembrane region" description="Helical" evidence="6">
    <location>
        <begin position="334"/>
        <end position="354"/>
    </location>
</feature>
<feature type="transmembrane region" description="Helical" evidence="6">
    <location>
        <begin position="360"/>
        <end position="380"/>
    </location>
</feature>
<dbReference type="Pfam" id="PF00753">
    <property type="entry name" value="Lactamase_B"/>
    <property type="match status" value="1"/>
</dbReference>
<comment type="subcellular location">
    <subcellularLocation>
        <location evidence="1">Cell membrane</location>
        <topology evidence="1">Multi-pass membrane protein</topology>
    </subcellularLocation>
</comment>
<dbReference type="PANTHER" id="PTHR30619:SF7">
    <property type="entry name" value="BETA-LACTAMASE DOMAIN PROTEIN"/>
    <property type="match status" value="1"/>
</dbReference>
<sequence length="741" mass="83790">MWTIMVDVTSGLIATGVVLWRIWRLRMRHFCLLNLLSLLLPLLVGWHAQQTNQHEQQQIQELAGTVRTINLFVFPDQVVNTKAGVKGIGELANHQRISFHGRALKQATVLHTSDRLRLQVQGTISPVQSASNWGAFDGLGFARSLGVSGDLQVSEIQKIQRAPTSSLTGWLHRWRSWGIAQAKKMPRQLRNYVQSLLFGDRTADFRTSSTGIKKLNLIHLFSLAGMHVYVLLNLWMWLATVLHLRKETAEGGAMLLLPLYCGVAGGAIGLFRATLTVEQRYWMRRLRFSSGGMDYWALTLMLCLLLNPWAVAQLGFQLSFLLSFTMYHCRTAGNLQKTLILNLVSLPLLLYYFYEWHWLSLVANVIFVPIFTGFLFPLLLLNYGCQLLFQTTIWGTETLLQWFNQITNWLSVAPGSVSFGQPPGWTVILATGLIFILIEKWSWKRAIALIILVGCTFLMIHLPLTGEISFFDVGQGDSILVREPLNRSVTLIDTGGKPNFFAKEGQPTVHLAPTTTIPYLKSQGISRIDNVCLSHQDADHIGDLTSFLDEMTVKRVYIPWGMDQNQHFMQKMRPYLHKTQLISVKAGQTIPETRLQVLHPFRPGLGENQDSMVLYGKFGGQRFLFTGDLPQADELEILRHYPQLRVDVLKLGHHGSKTSSAASFIRAIAPQIGIISAGRKNRYGHPNQETLVTMRQNHVHLLNTQTVGMIRYRYGGFLGQSNFITKWKDTQHGSQSNNHTN</sequence>
<feature type="transmembrane region" description="Helical" evidence="6">
    <location>
        <begin position="6"/>
        <end position="23"/>
    </location>
</feature>
<dbReference type="InterPro" id="IPR001279">
    <property type="entry name" value="Metallo-B-lactamas"/>
</dbReference>
<dbReference type="PANTHER" id="PTHR30619">
    <property type="entry name" value="DNA INTERNALIZATION/COMPETENCE PROTEIN COMEC/REC2"/>
    <property type="match status" value="1"/>
</dbReference>